<dbReference type="InterPro" id="IPR001250">
    <property type="entry name" value="Man6P_Isoase-1"/>
</dbReference>
<feature type="binding site" evidence="8">
    <location>
        <position position="162"/>
    </location>
    <ligand>
        <name>Zn(2+)</name>
        <dbReference type="ChEBI" id="CHEBI:29105"/>
    </ligand>
</feature>
<feature type="domain" description="Phosphomannose isomerase type I catalytic" evidence="12">
    <location>
        <begin position="68"/>
        <end position="215"/>
    </location>
</feature>
<dbReference type="InterPro" id="IPR011051">
    <property type="entry name" value="RmlC_Cupin_sf"/>
</dbReference>
<dbReference type="CDD" id="cd07011">
    <property type="entry name" value="cupin_PMI_type_I_N"/>
    <property type="match status" value="1"/>
</dbReference>
<dbReference type="Pfam" id="PF20511">
    <property type="entry name" value="PMI_typeI_cat"/>
    <property type="match status" value="1"/>
</dbReference>
<dbReference type="PANTHER" id="PTHR10309">
    <property type="entry name" value="MANNOSE-6-PHOSPHATE ISOMERASE"/>
    <property type="match status" value="1"/>
</dbReference>
<evidence type="ECO:0000256" key="1">
    <source>
        <dbReference type="ARBA" id="ARBA00000757"/>
    </source>
</evidence>
<reference evidence="13 14" key="1">
    <citation type="submission" date="2019-03" db="EMBL/GenBank/DDBJ databases">
        <authorList>
            <person name="Kim M.K.M."/>
        </authorList>
    </citation>
    <scope>NUCLEOTIDE SEQUENCE [LARGE SCALE GENOMIC DNA]</scope>
    <source>
        <strain evidence="13 14">17J68-12</strain>
    </source>
</reference>
<dbReference type="NCBIfam" id="TIGR00218">
    <property type="entry name" value="manA"/>
    <property type="match status" value="1"/>
</dbReference>
<dbReference type="EMBL" id="SJZI01000052">
    <property type="protein sequence ID" value="TCJ12049.1"/>
    <property type="molecule type" value="Genomic_DNA"/>
</dbReference>
<name>A0A4R1B885_9BACT</name>
<evidence type="ECO:0000256" key="4">
    <source>
        <dbReference type="ARBA" id="ARBA00022723"/>
    </source>
</evidence>
<feature type="active site" evidence="7">
    <location>
        <position position="346"/>
    </location>
</feature>
<keyword evidence="4 8" id="KW-0479">Metal-binding</keyword>
<dbReference type="PIRSF" id="PIRSF001480">
    <property type="entry name" value="Mannose-6-phosphate_isomerase"/>
    <property type="match status" value="1"/>
</dbReference>
<dbReference type="Gene3D" id="1.10.441.10">
    <property type="entry name" value="Phosphomannose Isomerase, domain 2"/>
    <property type="match status" value="1"/>
</dbReference>
<comment type="caution">
    <text evidence="13">The sequence shown here is derived from an EMBL/GenBank/DDBJ whole genome shotgun (WGS) entry which is preliminary data.</text>
</comment>
<dbReference type="Proteomes" id="UP000295334">
    <property type="component" value="Unassembled WGS sequence"/>
</dbReference>
<dbReference type="GO" id="GO:0005829">
    <property type="term" value="C:cytosol"/>
    <property type="evidence" value="ECO:0007669"/>
    <property type="project" value="TreeGrafter"/>
</dbReference>
<evidence type="ECO:0000256" key="6">
    <source>
        <dbReference type="ARBA" id="ARBA00023235"/>
    </source>
</evidence>
<proteinExistence type="inferred from homology"/>
<dbReference type="InterPro" id="IPR046457">
    <property type="entry name" value="PMI_typeI_cat"/>
</dbReference>
<feature type="binding site" evidence="8">
    <location>
        <position position="199"/>
    </location>
    <ligand>
        <name>Zn(2+)</name>
        <dbReference type="ChEBI" id="CHEBI:29105"/>
    </ligand>
</feature>
<dbReference type="Gene3D" id="2.60.120.10">
    <property type="entry name" value="Jelly Rolls"/>
    <property type="match status" value="2"/>
</dbReference>
<keyword evidence="5 8" id="KW-0862">Zinc</keyword>
<protein>
    <recommendedName>
        <fullName evidence="3 9">Mannose-6-phosphate isomerase</fullName>
        <ecNumber evidence="3 9">5.3.1.8</ecNumber>
    </recommendedName>
</protein>
<sequence length="463" mass="51287">MRQAVFHCHQVYFQMPPAPVGGDDAVAFPLQPGGGKRLAVLSPFVVHGHTYFYGQSMTDLQAHQRVIPITGVVQHYAWGGRVFLPTLLGEKNTDGKPFAEYWLGVHPASPSALQMAGGRREPLDRFIAREPQDALGTKVRERFGGLPYLLKVLDVAQMLSIQVHPDKKQAREGFAREEAAGIPRDAPHRNYKDDNHKPELMIALSEFWLLHGFRPEELVEAVLQETEELSGLLPLFRSGGYKGLYGHLLRLPQEEVNRILQPLVDRILPLYRAGQLSKRSPDFWAARAVETFSPDGNLDRGLFSIYLFNIVMLRPGEGIFQGAGLPHAYLEGQCVELMANSDNVLRAGLTPKHCDVPELLRLVRFEATHPQVWRRKAGTCATFEAPVDEFQLEHCRVPEGDKHFFYAEGPSILLVLEGSGMAQEGARSFPVGAGQAFFALPDAALMISAEAPLSLYTASVPGA</sequence>
<dbReference type="PRINTS" id="PR00714">
    <property type="entry name" value="MAN6PISMRASE"/>
</dbReference>
<evidence type="ECO:0000256" key="8">
    <source>
        <dbReference type="PIRSR" id="PIRSR001480-2"/>
    </source>
</evidence>
<comment type="catalytic activity">
    <reaction evidence="1 9">
        <text>D-mannose 6-phosphate = D-fructose 6-phosphate</text>
        <dbReference type="Rhea" id="RHEA:12356"/>
        <dbReference type="ChEBI" id="CHEBI:58735"/>
        <dbReference type="ChEBI" id="CHEBI:61527"/>
        <dbReference type="EC" id="5.3.1.8"/>
    </reaction>
</comment>
<dbReference type="GO" id="GO:0008270">
    <property type="term" value="F:zinc ion binding"/>
    <property type="evidence" value="ECO:0007669"/>
    <property type="project" value="InterPro"/>
</dbReference>
<organism evidence="13 14">
    <name type="scientific">Flaviaesturariibacter flavus</name>
    <dbReference type="NCBI Taxonomy" id="2502780"/>
    <lineage>
        <taxon>Bacteria</taxon>
        <taxon>Pseudomonadati</taxon>
        <taxon>Bacteroidota</taxon>
        <taxon>Chitinophagia</taxon>
        <taxon>Chitinophagales</taxon>
        <taxon>Chitinophagaceae</taxon>
        <taxon>Flaviaestuariibacter</taxon>
    </lineage>
</organism>
<dbReference type="GO" id="GO:0004476">
    <property type="term" value="F:mannose-6-phosphate isomerase activity"/>
    <property type="evidence" value="ECO:0007669"/>
    <property type="project" value="UniProtKB-EC"/>
</dbReference>
<dbReference type="InterPro" id="IPR014710">
    <property type="entry name" value="RmlC-like_jellyroll"/>
</dbReference>
<dbReference type="InterPro" id="IPR046456">
    <property type="entry name" value="PMI_typeI_C"/>
</dbReference>
<dbReference type="GO" id="GO:0005975">
    <property type="term" value="P:carbohydrate metabolic process"/>
    <property type="evidence" value="ECO:0007669"/>
    <property type="project" value="InterPro"/>
</dbReference>
<feature type="binding site" evidence="8">
    <location>
        <position position="164"/>
    </location>
    <ligand>
        <name>Zn(2+)</name>
        <dbReference type="ChEBI" id="CHEBI:29105"/>
    </ligand>
</feature>
<evidence type="ECO:0000313" key="13">
    <source>
        <dbReference type="EMBL" id="TCJ12049.1"/>
    </source>
</evidence>
<evidence type="ECO:0000313" key="14">
    <source>
        <dbReference type="Proteomes" id="UP000295334"/>
    </source>
</evidence>
<evidence type="ECO:0000256" key="9">
    <source>
        <dbReference type="RuleBase" id="RU000611"/>
    </source>
</evidence>
<evidence type="ECO:0000256" key="7">
    <source>
        <dbReference type="PIRSR" id="PIRSR001480-1"/>
    </source>
</evidence>
<evidence type="ECO:0000256" key="3">
    <source>
        <dbReference type="ARBA" id="ARBA00011956"/>
    </source>
</evidence>
<comment type="similarity">
    <text evidence="2 10">Belongs to the mannose-6-phosphate isomerase type 1 family.</text>
</comment>
<comment type="cofactor">
    <cofactor evidence="8 9">
        <name>Zn(2+)</name>
        <dbReference type="ChEBI" id="CHEBI:29105"/>
    </cofactor>
    <text evidence="8 9">Binds 1 zinc ion per subunit.</text>
</comment>
<dbReference type="OrthoDB" id="9808275at2"/>
<gene>
    <name evidence="13" type="primary">manA</name>
    <name evidence="13" type="ORF">EPD60_15955</name>
</gene>
<dbReference type="SUPFAM" id="SSF51182">
    <property type="entry name" value="RmlC-like cupins"/>
    <property type="match status" value="1"/>
</dbReference>
<evidence type="ECO:0000259" key="12">
    <source>
        <dbReference type="Pfam" id="PF20511"/>
    </source>
</evidence>
<keyword evidence="6 9" id="KW-0413">Isomerase</keyword>
<evidence type="ECO:0000256" key="2">
    <source>
        <dbReference type="ARBA" id="ARBA00010772"/>
    </source>
</evidence>
<dbReference type="InterPro" id="IPR018050">
    <property type="entry name" value="Pmannose_isomerase-type1_CS"/>
</dbReference>
<evidence type="ECO:0000256" key="10">
    <source>
        <dbReference type="RuleBase" id="RU004189"/>
    </source>
</evidence>
<evidence type="ECO:0000259" key="11">
    <source>
        <dbReference type="Pfam" id="PF01238"/>
    </source>
</evidence>
<dbReference type="AlphaFoldDB" id="A0A4R1B885"/>
<dbReference type="PANTHER" id="PTHR10309:SF0">
    <property type="entry name" value="MANNOSE-6-PHOSPHATE ISOMERASE"/>
    <property type="match status" value="1"/>
</dbReference>
<evidence type="ECO:0000256" key="5">
    <source>
        <dbReference type="ARBA" id="ARBA00022833"/>
    </source>
</evidence>
<feature type="binding site" evidence="8">
    <location>
        <position position="327"/>
    </location>
    <ligand>
        <name>Zn(2+)</name>
        <dbReference type="ChEBI" id="CHEBI:29105"/>
    </ligand>
</feature>
<dbReference type="InterPro" id="IPR016305">
    <property type="entry name" value="Mannose-6-P_Isomerase"/>
</dbReference>
<keyword evidence="14" id="KW-1185">Reference proteome</keyword>
<accession>A0A4R1B885</accession>
<feature type="domain" description="Phosphomannose isomerase type I C-terminal" evidence="11">
    <location>
        <begin position="386"/>
        <end position="420"/>
    </location>
</feature>
<dbReference type="GO" id="GO:0009298">
    <property type="term" value="P:GDP-mannose biosynthetic process"/>
    <property type="evidence" value="ECO:0007669"/>
    <property type="project" value="InterPro"/>
</dbReference>
<dbReference type="PROSITE" id="PS00965">
    <property type="entry name" value="PMI_I_1"/>
    <property type="match status" value="1"/>
</dbReference>
<dbReference type="Pfam" id="PF01238">
    <property type="entry name" value="PMI_typeI_C"/>
    <property type="match status" value="1"/>
</dbReference>
<dbReference type="PROSITE" id="PS00966">
    <property type="entry name" value="PMI_I_2"/>
    <property type="match status" value="1"/>
</dbReference>
<dbReference type="EC" id="5.3.1.8" evidence="3 9"/>